<reference evidence="1" key="1">
    <citation type="submission" date="2020-07" db="EMBL/GenBank/DDBJ databases">
        <title>Genome sequence and genetic diversity analysis of an under-domesticated orphan crop, white fonio (Digitaria exilis).</title>
        <authorList>
            <person name="Bennetzen J.L."/>
            <person name="Chen S."/>
            <person name="Ma X."/>
            <person name="Wang X."/>
            <person name="Yssel A.E.J."/>
            <person name="Chaluvadi S.R."/>
            <person name="Johnson M."/>
            <person name="Gangashetty P."/>
            <person name="Hamidou F."/>
            <person name="Sanogo M.D."/>
            <person name="Zwaenepoel A."/>
            <person name="Wallace J."/>
            <person name="Van De Peer Y."/>
            <person name="Van Deynze A."/>
        </authorList>
    </citation>
    <scope>NUCLEOTIDE SEQUENCE</scope>
    <source>
        <tissue evidence="1">Leaves</tissue>
    </source>
</reference>
<keyword evidence="2" id="KW-1185">Reference proteome</keyword>
<sequence length="85" mass="9785">MWFLDALRGLASISHILLEDALEALSHTHPKESLSEYAFNNDVKKMRREFNLVQPTIQKGVQVTKSFLSLMLARRQRVLEKACSK</sequence>
<dbReference type="Proteomes" id="UP000636709">
    <property type="component" value="Unassembled WGS sequence"/>
</dbReference>
<organism evidence="1 2">
    <name type="scientific">Digitaria exilis</name>
    <dbReference type="NCBI Taxonomy" id="1010633"/>
    <lineage>
        <taxon>Eukaryota</taxon>
        <taxon>Viridiplantae</taxon>
        <taxon>Streptophyta</taxon>
        <taxon>Embryophyta</taxon>
        <taxon>Tracheophyta</taxon>
        <taxon>Spermatophyta</taxon>
        <taxon>Magnoliopsida</taxon>
        <taxon>Liliopsida</taxon>
        <taxon>Poales</taxon>
        <taxon>Poaceae</taxon>
        <taxon>PACMAD clade</taxon>
        <taxon>Panicoideae</taxon>
        <taxon>Panicodae</taxon>
        <taxon>Paniceae</taxon>
        <taxon>Anthephorinae</taxon>
        <taxon>Digitaria</taxon>
    </lineage>
</organism>
<accession>A0A835FUM0</accession>
<protein>
    <submittedName>
        <fullName evidence="1">Uncharacterized protein</fullName>
    </submittedName>
</protein>
<comment type="caution">
    <text evidence="1">The sequence shown here is derived from an EMBL/GenBank/DDBJ whole genome shotgun (WGS) entry which is preliminary data.</text>
</comment>
<dbReference type="OrthoDB" id="660918at2759"/>
<name>A0A835FUM0_9POAL</name>
<evidence type="ECO:0000313" key="2">
    <source>
        <dbReference type="Proteomes" id="UP000636709"/>
    </source>
</evidence>
<dbReference type="EMBL" id="JACEFO010000216">
    <property type="protein sequence ID" value="KAF8776256.1"/>
    <property type="molecule type" value="Genomic_DNA"/>
</dbReference>
<gene>
    <name evidence="1" type="ORF">HU200_003661</name>
</gene>
<proteinExistence type="predicted"/>
<dbReference type="AlphaFoldDB" id="A0A835FUM0"/>
<evidence type="ECO:0000313" key="1">
    <source>
        <dbReference type="EMBL" id="KAF8776256.1"/>
    </source>
</evidence>